<evidence type="ECO:0000313" key="2">
    <source>
        <dbReference type="Proteomes" id="UP000011747"/>
    </source>
</evidence>
<evidence type="ECO:0000313" key="1">
    <source>
        <dbReference type="EMBL" id="EHL77831.1"/>
    </source>
</evidence>
<protein>
    <recommendedName>
        <fullName evidence="3">DUF2922 domain-containing protein</fullName>
    </recommendedName>
</protein>
<dbReference type="HOGENOM" id="CLU_181401_4_0_9"/>
<dbReference type="PATRIC" id="fig|665952.3.peg.2046"/>
<gene>
    <name evidence="1" type="ORF">HMPREF1015_02006</name>
</gene>
<comment type="caution">
    <text evidence="1">The sequence shown here is derived from an EMBL/GenBank/DDBJ whole genome shotgun (WGS) entry which is preliminary data.</text>
</comment>
<keyword evidence="2" id="KW-1185">Reference proteome</keyword>
<accession>G9QLU8</accession>
<dbReference type="InterPro" id="IPR021321">
    <property type="entry name" value="DUF2922"/>
</dbReference>
<dbReference type="RefSeq" id="WP_004439431.1">
    <property type="nucleotide sequence ID" value="NZ_JH414756.1"/>
</dbReference>
<dbReference type="Pfam" id="PF11148">
    <property type="entry name" value="DUF2922"/>
    <property type="match status" value="1"/>
</dbReference>
<dbReference type="EMBL" id="ACWF01000105">
    <property type="protein sequence ID" value="EHL77831.1"/>
    <property type="molecule type" value="Genomic_DNA"/>
</dbReference>
<dbReference type="GeneID" id="87583042"/>
<reference evidence="1 2" key="1">
    <citation type="submission" date="2011-09" db="EMBL/GenBank/DDBJ databases">
        <title>The Genome Sequence of Bacillus smithii 7_3_47FAA.</title>
        <authorList>
            <consortium name="The Broad Institute Genome Sequencing Platform"/>
            <person name="Earl A."/>
            <person name="Ward D."/>
            <person name="Feldgarden M."/>
            <person name="Gevers D."/>
            <person name="Daigneault M."/>
            <person name="Strauss J."/>
            <person name="Allen-Vercoe E."/>
            <person name="Young S.K."/>
            <person name="Zeng Q."/>
            <person name="Gargeya S."/>
            <person name="Fitzgerald M."/>
            <person name="Haas B."/>
            <person name="Abouelleil A."/>
            <person name="Alvarado L."/>
            <person name="Arachchi H.M."/>
            <person name="Berlin A."/>
            <person name="Brown A."/>
            <person name="Chapman S.B."/>
            <person name="Chen Z."/>
            <person name="Dunbar C."/>
            <person name="Freedman E."/>
            <person name="Gearin G."/>
            <person name="Goldberg J."/>
            <person name="Griggs A."/>
            <person name="Gujja S."/>
            <person name="Heiman D."/>
            <person name="Howarth C."/>
            <person name="Larson L."/>
            <person name="Lui A."/>
            <person name="MacDonald P.J.P."/>
            <person name="Montmayeur A."/>
            <person name="Murphy C."/>
            <person name="Neiman D."/>
            <person name="Pearson M."/>
            <person name="Priest M."/>
            <person name="Roberts A."/>
            <person name="Saif S."/>
            <person name="Shea T."/>
            <person name="Shenoy N."/>
            <person name="Sisk P."/>
            <person name="Stolte C."/>
            <person name="Sykes S."/>
            <person name="Wortman J."/>
            <person name="Nusbaum C."/>
            <person name="Birren B."/>
        </authorList>
    </citation>
    <scope>NUCLEOTIDE SEQUENCE [LARGE SCALE GENOMIC DNA]</scope>
    <source>
        <strain evidence="1 2">7_3_47FAA</strain>
    </source>
</reference>
<evidence type="ECO:0008006" key="3">
    <source>
        <dbReference type="Google" id="ProtNLM"/>
    </source>
</evidence>
<proteinExistence type="predicted"/>
<sequence>MAKTLELQFKTELGKTASITVDSPKETLSPAEMKMAMTSIIAANIFQTPNGSLVGIQGARLVERNTTDYSLE</sequence>
<organism evidence="1 2">
    <name type="scientific">Bacillus smithii 7_3_47FAA</name>
    <dbReference type="NCBI Taxonomy" id="665952"/>
    <lineage>
        <taxon>Bacteria</taxon>
        <taxon>Bacillati</taxon>
        <taxon>Bacillota</taxon>
        <taxon>Bacilli</taxon>
        <taxon>Bacillales</taxon>
        <taxon>Bacillaceae</taxon>
        <taxon>Bacillus</taxon>
    </lineage>
</organism>
<dbReference type="AlphaFoldDB" id="G9QLU8"/>
<dbReference type="Proteomes" id="UP000011747">
    <property type="component" value="Unassembled WGS sequence"/>
</dbReference>
<name>G9QLU8_9BACI</name>